<accession>A0A3R5QYC6</accession>
<keyword evidence="1" id="KW-0812">Transmembrane</keyword>
<keyword evidence="1" id="KW-1133">Transmembrane helix</keyword>
<dbReference type="RefSeq" id="WP_128213183.1">
    <property type="nucleotide sequence ID" value="NZ_CP025746.1"/>
</dbReference>
<dbReference type="AlphaFoldDB" id="A0A3R5QYC6"/>
<feature type="transmembrane region" description="Helical" evidence="1">
    <location>
        <begin position="133"/>
        <end position="153"/>
    </location>
</feature>
<feature type="transmembrane region" description="Helical" evidence="1">
    <location>
        <begin position="201"/>
        <end position="222"/>
    </location>
</feature>
<dbReference type="Proteomes" id="UP000286268">
    <property type="component" value="Chromosome"/>
</dbReference>
<name>A0A3R5QYC6_9CLOT</name>
<dbReference type="InterPro" id="IPR008316">
    <property type="entry name" value="UCP029876"/>
</dbReference>
<evidence type="ECO:0000313" key="3">
    <source>
        <dbReference type="Proteomes" id="UP000286268"/>
    </source>
</evidence>
<feature type="transmembrane region" description="Helical" evidence="1">
    <location>
        <begin position="97"/>
        <end position="113"/>
    </location>
</feature>
<evidence type="ECO:0000313" key="2">
    <source>
        <dbReference type="EMBL" id="QAA32396.1"/>
    </source>
</evidence>
<feature type="transmembrane region" description="Helical" evidence="1">
    <location>
        <begin position="311"/>
        <end position="335"/>
    </location>
</feature>
<evidence type="ECO:0000256" key="1">
    <source>
        <dbReference type="SAM" id="Phobius"/>
    </source>
</evidence>
<dbReference type="Gene3D" id="1.10.1900.10">
    <property type="entry name" value="c-terminal domain of poly(a) binding protein"/>
    <property type="match status" value="1"/>
</dbReference>
<organism evidence="2 3">
    <name type="scientific">Clostridium manihotivorum</name>
    <dbReference type="NCBI Taxonomy" id="2320868"/>
    <lineage>
        <taxon>Bacteria</taxon>
        <taxon>Bacillati</taxon>
        <taxon>Bacillota</taxon>
        <taxon>Clostridia</taxon>
        <taxon>Eubacteriales</taxon>
        <taxon>Clostridiaceae</taxon>
        <taxon>Clostridium</taxon>
    </lineage>
</organism>
<feature type="transmembrane region" description="Helical" evidence="1">
    <location>
        <begin position="279"/>
        <end position="299"/>
    </location>
</feature>
<dbReference type="OrthoDB" id="1907021at2"/>
<dbReference type="EMBL" id="CP025746">
    <property type="protein sequence ID" value="QAA32396.1"/>
    <property type="molecule type" value="Genomic_DNA"/>
</dbReference>
<dbReference type="SUPFAM" id="SSF158560">
    <property type="entry name" value="BH3980-like"/>
    <property type="match status" value="1"/>
</dbReference>
<sequence>MDIGKNKVDKYEGYKNYVNLLMDDYRKDFDKIEVYVIGSSKLNTSEKNNCLLQVLDTFLSAQEEEKSVIQVTGPDLKRYCDDMIYGERIYIYKSSRIFFILLGTLFYTAYMQVFPRIFDAIKLGDMRVIFKTINFGIADIILMLAYICIPEIISFVTKSQFENPRRCRRIKRYTYYAIWIITIMIYSFIKDNDKSSLMIMSFSKVSLILLYLGLINFVILFLMKVLERGSMEEEKEAREEKYLDKLNTQYQMHVERRKRSNKEPLEFESFKAKRVRNNFFTIAMFSIYLLIFLLLAVLIGRGMYIQNSIDVLGIIFLFIIALLSILMTVSIRFFVLINKSLS</sequence>
<reference evidence="2 3" key="1">
    <citation type="submission" date="2018-01" db="EMBL/GenBank/DDBJ databases">
        <title>Genome Sequencing and Assembly of Anaerobacter polyendosporus strain CT4.</title>
        <authorList>
            <person name="Tachaapaikoon C."/>
            <person name="Sutheeworapong S."/>
            <person name="Jenjaroenpun P."/>
            <person name="Wongsurawat T."/>
            <person name="Nookeaw I."/>
            <person name="Cheawchanlertfa P."/>
            <person name="Kosugi A."/>
            <person name="Cheevadhanarak S."/>
            <person name="Ratanakhanokchai K."/>
        </authorList>
    </citation>
    <scope>NUCLEOTIDE SEQUENCE [LARGE SCALE GENOMIC DNA]</scope>
    <source>
        <strain evidence="2 3">CT4</strain>
    </source>
</reference>
<dbReference type="Pfam" id="PF06304">
    <property type="entry name" value="DUF1048"/>
    <property type="match status" value="1"/>
</dbReference>
<dbReference type="KEGG" id="cmah:C1I91_12510"/>
<feature type="transmembrane region" description="Helical" evidence="1">
    <location>
        <begin position="173"/>
        <end position="189"/>
    </location>
</feature>
<proteinExistence type="predicted"/>
<protein>
    <submittedName>
        <fullName evidence="2">Uncharacterized protein</fullName>
    </submittedName>
</protein>
<keyword evidence="3" id="KW-1185">Reference proteome</keyword>
<gene>
    <name evidence="2" type="ORF">C1I91_12510</name>
</gene>
<keyword evidence="1" id="KW-0472">Membrane</keyword>